<keyword evidence="9" id="KW-0378">Hydrolase</keyword>
<dbReference type="CDD" id="cd07718">
    <property type="entry name" value="RNaseZ_ELAC1_ELAC2-C-term-like_MBL-fold"/>
    <property type="match status" value="1"/>
</dbReference>
<evidence type="ECO:0000259" key="12">
    <source>
        <dbReference type="Pfam" id="PF13691"/>
    </source>
</evidence>
<evidence type="ECO:0000256" key="5">
    <source>
        <dbReference type="ARBA" id="ARBA00022694"/>
    </source>
</evidence>
<comment type="catalytic activity">
    <reaction evidence="1">
        <text>Endonucleolytic cleavage of RNA, removing extra 3' nucleotides from tRNA precursor, generating 3' termini of tRNAs. A 3'-hydroxy group is left at the tRNA terminus and a 5'-phosphoryl group is left at the trailer molecule.</text>
        <dbReference type="EC" id="3.1.26.11"/>
    </reaction>
</comment>
<dbReference type="GO" id="GO:0042781">
    <property type="term" value="F:3'-tRNA processing endoribonuclease activity"/>
    <property type="evidence" value="ECO:0007669"/>
    <property type="project" value="UniProtKB-EC"/>
</dbReference>
<gene>
    <name evidence="13" type="ORF">GGI25_000141</name>
</gene>
<dbReference type="Gene3D" id="3.60.15.10">
    <property type="entry name" value="Ribonuclease Z/Hydroxyacylglutathione hydrolase-like"/>
    <property type="match status" value="2"/>
</dbReference>
<accession>A0A9W8GCP2</accession>
<dbReference type="GO" id="GO:0046872">
    <property type="term" value="F:metal ion binding"/>
    <property type="evidence" value="ECO:0007669"/>
    <property type="project" value="UniProtKB-KW"/>
</dbReference>
<dbReference type="GO" id="GO:1990180">
    <property type="term" value="P:mitochondrial tRNA 3'-end processing"/>
    <property type="evidence" value="ECO:0007669"/>
    <property type="project" value="TreeGrafter"/>
</dbReference>
<keyword evidence="8" id="KW-0255">Endonuclease</keyword>
<feature type="compositionally biased region" description="Polar residues" evidence="11">
    <location>
        <begin position="234"/>
        <end position="246"/>
    </location>
</feature>
<evidence type="ECO:0000313" key="13">
    <source>
        <dbReference type="EMBL" id="KAJ2681186.1"/>
    </source>
</evidence>
<feature type="region of interest" description="Disordered" evidence="11">
    <location>
        <begin position="219"/>
        <end position="246"/>
    </location>
</feature>
<dbReference type="EMBL" id="JANBTW010000001">
    <property type="protein sequence ID" value="KAJ2681186.1"/>
    <property type="molecule type" value="Genomic_DNA"/>
</dbReference>
<sequence>MKWHVQIVRPSTYNVESTSVLVHFPDGRYLFNCGEGLQRLSFENKVRVSKLSAIFVSRVNWETMGGLPGMLLTMSDSGVQGLTLNGGHNLTHALAATRHFIARTKMGINVNEMRDGDAAAEFRDTNLHVTPVHIYPQGYTVTDSECGPDESEELQLRQRFVVGAFGKPKQAGLQAQNKDGKSRKKKQQQQQPQQGKKGYYNEQCSGAAIEEHLQRLQQAEEEALRKKRAHSPEASRQVNSSDMLLPSTTPSPAALCFIVEGPEVPGKFDVQAAQTLGLRPGPLYSKLTVGESVVGPDGTTIHPWQCIGPSRPGSIVIIIDCPSTDYIASLTANPMFTSFLDADGKDEEKQKQLLMVIHGLGKGVAQDSRYQAWAARFPSHIRHVVSAPEFVPDSNPFQRHLRVHTAMAAVDSNVFVLPQSSKTAELSENSFLNGKNVVIPDFNMAYDIVPKFKLDTSTVPVLMTSEDMYQKALAMKNRHLYDSSLPWPVDTHSSFESGATENKPDDSELVICPIGTGSSVPSNYRNVSSNIISVRGYGGIILDCGESTVSLLKRFLGYPNRNHHNTRINKSYVEFVASLKLLYISHMHADHHLGAVLLLQEWSQLTKSQPLQSRLNIVAPWRFWSWLKDISGVQDIGFDRLDFIGCHDLRMLSDNQHQHPNQYQHQQGATNEIDTQDILPLIDMKIGNLKADLGLIEISTCHVVHCPWAYGLSITHESGWRVVYSGDTRPCGNLVTLGRAGNKPPTVLLHEATHSDDLITDAIAKRHSTVSEAVAMALGMGAKNLLITHFSQRCMTVPRWDIAKVLDVKVARYGYVAQAVLGNAKDMNNRSLDLAASAASAVADEEEVREDSQTMDISTATEGPALLDNAKAEKEALLKDINEPASDDDSDTADDTGSNSSSKSNISDTSQQRRKLLSRVNIASAFDMSAFGVQDFMRAKKNSRSLRHAAWEELKLLLAEENEGSDMEVKGKKENKNANGKKRPVPKKAARAPFKAKK</sequence>
<dbReference type="EC" id="3.1.26.11" evidence="4"/>
<keyword evidence="5" id="KW-0819">tRNA processing</keyword>
<evidence type="ECO:0000256" key="3">
    <source>
        <dbReference type="ARBA" id="ARBA00007823"/>
    </source>
</evidence>
<dbReference type="Proteomes" id="UP001151518">
    <property type="component" value="Unassembled WGS sequence"/>
</dbReference>
<comment type="cofactor">
    <cofactor evidence="2">
        <name>Zn(2+)</name>
        <dbReference type="ChEBI" id="CHEBI:29105"/>
    </cofactor>
</comment>
<evidence type="ECO:0000256" key="9">
    <source>
        <dbReference type="ARBA" id="ARBA00022801"/>
    </source>
</evidence>
<dbReference type="SUPFAM" id="SSF56281">
    <property type="entry name" value="Metallo-hydrolase/oxidoreductase"/>
    <property type="match status" value="2"/>
</dbReference>
<feature type="region of interest" description="Disordered" evidence="11">
    <location>
        <begin position="882"/>
        <end position="912"/>
    </location>
</feature>
<feature type="region of interest" description="Disordered" evidence="11">
    <location>
        <begin position="167"/>
        <end position="199"/>
    </location>
</feature>
<dbReference type="GO" id="GO:0005739">
    <property type="term" value="C:mitochondrion"/>
    <property type="evidence" value="ECO:0007669"/>
    <property type="project" value="TreeGrafter"/>
</dbReference>
<comment type="caution">
    <text evidence="13">The sequence shown here is derived from an EMBL/GenBank/DDBJ whole genome shotgun (WGS) entry which is preliminary data.</text>
</comment>
<dbReference type="InterPro" id="IPR027794">
    <property type="entry name" value="tRNase_Z_dom"/>
</dbReference>
<keyword evidence="7" id="KW-0479">Metal-binding</keyword>
<evidence type="ECO:0000256" key="1">
    <source>
        <dbReference type="ARBA" id="ARBA00000402"/>
    </source>
</evidence>
<feature type="compositionally biased region" description="Low complexity" evidence="11">
    <location>
        <begin position="895"/>
        <end position="910"/>
    </location>
</feature>
<proteinExistence type="inferred from homology"/>
<keyword evidence="6" id="KW-0540">Nuclease</keyword>
<feature type="compositionally biased region" description="Basic and acidic residues" evidence="11">
    <location>
        <begin position="967"/>
        <end position="976"/>
    </location>
</feature>
<feature type="region of interest" description="Disordered" evidence="11">
    <location>
        <begin position="961"/>
        <end position="998"/>
    </location>
</feature>
<feature type="compositionally biased region" description="Acidic residues" evidence="11">
    <location>
        <begin position="885"/>
        <end position="894"/>
    </location>
</feature>
<evidence type="ECO:0000256" key="7">
    <source>
        <dbReference type="ARBA" id="ARBA00022723"/>
    </source>
</evidence>
<dbReference type="InterPro" id="IPR047151">
    <property type="entry name" value="RNZ2-like"/>
</dbReference>
<evidence type="ECO:0000256" key="11">
    <source>
        <dbReference type="SAM" id="MobiDB-lite"/>
    </source>
</evidence>
<organism evidence="13 14">
    <name type="scientific">Coemansia spiralis</name>
    <dbReference type="NCBI Taxonomy" id="417178"/>
    <lineage>
        <taxon>Eukaryota</taxon>
        <taxon>Fungi</taxon>
        <taxon>Fungi incertae sedis</taxon>
        <taxon>Zoopagomycota</taxon>
        <taxon>Kickxellomycotina</taxon>
        <taxon>Kickxellomycetes</taxon>
        <taxon>Kickxellales</taxon>
        <taxon>Kickxellaceae</taxon>
        <taxon>Coemansia</taxon>
    </lineage>
</organism>
<dbReference type="OrthoDB" id="527344at2759"/>
<comment type="similarity">
    <text evidence="3">Belongs to the RNase Z family.</text>
</comment>
<dbReference type="AlphaFoldDB" id="A0A9W8GCP2"/>
<reference evidence="13" key="1">
    <citation type="submission" date="2022-07" db="EMBL/GenBank/DDBJ databases">
        <title>Phylogenomic reconstructions and comparative analyses of Kickxellomycotina fungi.</title>
        <authorList>
            <person name="Reynolds N.K."/>
            <person name="Stajich J.E."/>
            <person name="Barry K."/>
            <person name="Grigoriev I.V."/>
            <person name="Crous P."/>
            <person name="Smith M.E."/>
        </authorList>
    </citation>
    <scope>NUCLEOTIDE SEQUENCE</scope>
    <source>
        <strain evidence="13">NRRL 3115</strain>
    </source>
</reference>
<feature type="compositionally biased region" description="Low complexity" evidence="11">
    <location>
        <begin position="188"/>
        <end position="198"/>
    </location>
</feature>
<keyword evidence="10" id="KW-0862">Zinc</keyword>
<evidence type="ECO:0000256" key="6">
    <source>
        <dbReference type="ARBA" id="ARBA00022722"/>
    </source>
</evidence>
<feature type="region of interest" description="Disordered" evidence="11">
    <location>
        <begin position="843"/>
        <end position="865"/>
    </location>
</feature>
<evidence type="ECO:0000256" key="8">
    <source>
        <dbReference type="ARBA" id="ARBA00022759"/>
    </source>
</evidence>
<evidence type="ECO:0000256" key="4">
    <source>
        <dbReference type="ARBA" id="ARBA00012477"/>
    </source>
</evidence>
<protein>
    <recommendedName>
        <fullName evidence="4">ribonuclease Z</fullName>
        <ecNumber evidence="4">3.1.26.11</ecNumber>
    </recommendedName>
</protein>
<evidence type="ECO:0000313" key="14">
    <source>
        <dbReference type="Proteomes" id="UP001151518"/>
    </source>
</evidence>
<feature type="compositionally biased region" description="Basic residues" evidence="11">
    <location>
        <begin position="979"/>
        <end position="998"/>
    </location>
</feature>
<name>A0A9W8GCP2_9FUNG</name>
<dbReference type="InterPro" id="IPR036866">
    <property type="entry name" value="RibonucZ/Hydroxyglut_hydro"/>
</dbReference>
<evidence type="ECO:0000256" key="2">
    <source>
        <dbReference type="ARBA" id="ARBA00001947"/>
    </source>
</evidence>
<feature type="domain" description="tRNase Z endonuclease" evidence="12">
    <location>
        <begin position="11"/>
        <end position="66"/>
    </location>
</feature>
<evidence type="ECO:0000256" key="10">
    <source>
        <dbReference type="ARBA" id="ARBA00022833"/>
    </source>
</evidence>
<dbReference type="PANTHER" id="PTHR12553">
    <property type="entry name" value="ZINC PHOSPHODIESTERASE ELAC PROTEIN 2"/>
    <property type="match status" value="1"/>
</dbReference>
<dbReference type="PANTHER" id="PTHR12553:SF49">
    <property type="entry name" value="ZINC PHOSPHODIESTERASE ELAC PROTEIN 2"/>
    <property type="match status" value="1"/>
</dbReference>
<dbReference type="Pfam" id="PF13691">
    <property type="entry name" value="Lactamase_B_4"/>
    <property type="match status" value="1"/>
</dbReference>